<keyword evidence="3" id="KW-1185">Reference proteome</keyword>
<dbReference type="EMBL" id="JANIEK010000081">
    <property type="protein sequence ID" value="MCT4796591.1"/>
    <property type="molecule type" value="Genomic_DNA"/>
</dbReference>
<feature type="transmembrane region" description="Helical" evidence="1">
    <location>
        <begin position="12"/>
        <end position="32"/>
    </location>
</feature>
<gene>
    <name evidence="2" type="ORF">NQG31_13655</name>
</gene>
<evidence type="ECO:0000313" key="2">
    <source>
        <dbReference type="EMBL" id="MCT4796591.1"/>
    </source>
</evidence>
<keyword evidence="1" id="KW-0812">Transmembrane</keyword>
<proteinExistence type="predicted"/>
<name>A0ABT2L383_9BACL</name>
<dbReference type="RefSeq" id="WP_156028780.1">
    <property type="nucleotide sequence ID" value="NZ_JANIEK010000081.1"/>
</dbReference>
<feature type="transmembrane region" description="Helical" evidence="1">
    <location>
        <begin position="38"/>
        <end position="57"/>
    </location>
</feature>
<organism evidence="2 3">
    <name type="scientific">Exiguobacterium alkaliphilum</name>
    <dbReference type="NCBI Taxonomy" id="1428684"/>
    <lineage>
        <taxon>Bacteria</taxon>
        <taxon>Bacillati</taxon>
        <taxon>Bacillota</taxon>
        <taxon>Bacilli</taxon>
        <taxon>Bacillales</taxon>
        <taxon>Bacillales Family XII. Incertae Sedis</taxon>
        <taxon>Exiguobacterium</taxon>
    </lineage>
</organism>
<keyword evidence="1" id="KW-1133">Transmembrane helix</keyword>
<sequence length="153" mass="17963">MEKMTRLENVAICSGLLIFILVLITGYLLYAIEMWTNVLLFTIFLMIHAGLLFWGWIRMRLLLRFNSNEAYRRYVQIEGGGVLLTVVALSLFVWGGVMQVNQNIAYPWLGTLIILPFVYMSAWVDRRLKEIDSEHVTHQELRKQRRLMKVGKR</sequence>
<keyword evidence="1" id="KW-0472">Membrane</keyword>
<protein>
    <submittedName>
        <fullName evidence="2">Uncharacterized protein</fullName>
    </submittedName>
</protein>
<evidence type="ECO:0000313" key="3">
    <source>
        <dbReference type="Proteomes" id="UP001206821"/>
    </source>
</evidence>
<accession>A0ABT2L383</accession>
<feature type="transmembrane region" description="Helical" evidence="1">
    <location>
        <begin position="77"/>
        <end position="98"/>
    </location>
</feature>
<comment type="caution">
    <text evidence="2">The sequence shown here is derived from an EMBL/GenBank/DDBJ whole genome shotgun (WGS) entry which is preliminary data.</text>
</comment>
<feature type="transmembrane region" description="Helical" evidence="1">
    <location>
        <begin position="104"/>
        <end position="124"/>
    </location>
</feature>
<evidence type="ECO:0000256" key="1">
    <source>
        <dbReference type="SAM" id="Phobius"/>
    </source>
</evidence>
<reference evidence="2 3" key="1">
    <citation type="submission" date="2022-07" db="EMBL/GenBank/DDBJ databases">
        <title>Genomic and pangenome structural analysis of the polyextremophile Exiguobacterium.</title>
        <authorList>
            <person name="Shen L."/>
        </authorList>
    </citation>
    <scope>NUCLEOTIDE SEQUENCE [LARGE SCALE GENOMIC DNA]</scope>
    <source>
        <strain evidence="2 3">12_1</strain>
    </source>
</reference>
<dbReference type="Proteomes" id="UP001206821">
    <property type="component" value="Unassembled WGS sequence"/>
</dbReference>